<sequence length="792" mass="89028">MSCLCDKLRREDFAALTNQERELLNRLFSKAPQLFSPILPQSRKRRSEQSDNEIQPYHLQKVDELEKTYPCPNTQQVLDGRGVENRLLDLASQTDVYVRIFLAVEQSDQVIALNQLIKRLHCFALAQLHPKGSPIEPIVERIQHSVRNVQNINQKVYNMLWVGRQWNKIAKTLGAVASNVESSNPVIGVLCLLGTGSTWERASDEARELALRRLCKKTDLHRQAIKYDGLVDSTVKRILDQRPSAQLGPGSHSARPTIGLQLTRHVFLPPILFGQARQASTLPNAESLAASDAAVLKATPIGTENKLLLILLSFLSDSQVSVDMFFQAAMPRRGWATDGGVESSSSEWVLGHTLSTNATIKAAFDRLVELSLISSTADARYSVNANTRTMILNTLPLELHSFWRQQALYVACAAIPWKYLHSPNLQIRETIKPHIIHTLNAVRDCDGYESVPLDYMTGLVSALAEASRFSGLKWKRTMITEARKILSHSSNDYLELLIVQREVLLDRLSKEPATTVTLNQDLNNDRRTHAASGSAIIQEALNHFQNEELSLALSIMNKWSPMQDPVSTLENIIIFRINILRGKILRYQGKFEDAVQSLRLSQDLIKAHKEIYFDEDIGDLISELADTLQELGDFAHSEALLRTQLSQDNTPATKVILQLSLMECLFAQQNVAGAEVYYADLKKCDTMTKMARLRLCIIAAKLCHVQSNLTDAFAWWTEALQAMNKFPPTSGNATCIIYLSLCDVLKRQGQKDLEQSSRIELAKLQSLSSHAEAKYWIAGLRRWHEYISSPSS</sequence>
<protein>
    <submittedName>
        <fullName evidence="1">Uncharacterized protein</fullName>
    </submittedName>
</protein>
<evidence type="ECO:0000313" key="2">
    <source>
        <dbReference type="Proteomes" id="UP000030151"/>
    </source>
</evidence>
<name>A0A014MVL3_9HYPO</name>
<dbReference type="InterPro" id="IPR011990">
    <property type="entry name" value="TPR-like_helical_dom_sf"/>
</dbReference>
<gene>
    <name evidence="1" type="ORF">X797_011718</name>
</gene>
<dbReference type="HOGENOM" id="CLU_015933_0_0_1"/>
<dbReference type="SUPFAM" id="SSF48452">
    <property type="entry name" value="TPR-like"/>
    <property type="match status" value="1"/>
</dbReference>
<evidence type="ECO:0000313" key="1">
    <source>
        <dbReference type="EMBL" id="EXU95195.1"/>
    </source>
</evidence>
<dbReference type="Proteomes" id="UP000030151">
    <property type="component" value="Unassembled WGS sequence"/>
</dbReference>
<reference evidence="1 2" key="1">
    <citation type="submission" date="2014-02" db="EMBL/GenBank/DDBJ databases">
        <title>The genome sequence of the entomopathogenic fungus Metarhizium robertsii ARSEF 2575.</title>
        <authorList>
            <person name="Giuliano Garisto Donzelli B."/>
            <person name="Roe B.A."/>
            <person name="Macmil S.L."/>
            <person name="Krasnoff S.B."/>
            <person name="Gibson D.M."/>
        </authorList>
    </citation>
    <scope>NUCLEOTIDE SEQUENCE [LARGE SCALE GENOMIC DNA]</scope>
    <source>
        <strain evidence="1 2">ARSEF 2575</strain>
    </source>
</reference>
<dbReference type="eggNOG" id="ENOG502SJYW">
    <property type="taxonomic scope" value="Eukaryota"/>
</dbReference>
<organism evidence="1 2">
    <name type="scientific">Metarhizium robertsii</name>
    <dbReference type="NCBI Taxonomy" id="568076"/>
    <lineage>
        <taxon>Eukaryota</taxon>
        <taxon>Fungi</taxon>
        <taxon>Dikarya</taxon>
        <taxon>Ascomycota</taxon>
        <taxon>Pezizomycotina</taxon>
        <taxon>Sordariomycetes</taxon>
        <taxon>Hypocreomycetidae</taxon>
        <taxon>Hypocreales</taxon>
        <taxon>Clavicipitaceae</taxon>
        <taxon>Metarhizium</taxon>
    </lineage>
</organism>
<dbReference type="AlphaFoldDB" id="A0A014MVL3"/>
<dbReference type="EMBL" id="JELW01000094">
    <property type="protein sequence ID" value="EXU95195.1"/>
    <property type="molecule type" value="Genomic_DNA"/>
</dbReference>
<dbReference type="Gene3D" id="1.25.40.10">
    <property type="entry name" value="Tetratricopeptide repeat domain"/>
    <property type="match status" value="1"/>
</dbReference>
<accession>A0A014MVL3</accession>
<comment type="caution">
    <text evidence="1">The sequence shown here is derived from an EMBL/GenBank/DDBJ whole genome shotgun (WGS) entry which is preliminary data.</text>
</comment>
<proteinExistence type="predicted"/>